<reference evidence="1 2" key="1">
    <citation type="submission" date="2022-02" db="EMBL/GenBank/DDBJ databases">
        <title>Comparative genomics of the first Antarctic Pseudomonas spp. capable of biotransforming 2,4,6-Trinitrotoluene.</title>
        <authorList>
            <person name="Cabrera M.A."/>
            <person name="Marquez S.L."/>
            <person name="Perez-Donoso J.M."/>
        </authorList>
    </citation>
    <scope>NUCLEOTIDE SEQUENCE [LARGE SCALE GENOMIC DNA]</scope>
    <source>
        <strain evidence="1 2">TNT19</strain>
    </source>
</reference>
<dbReference type="EMBL" id="JAKNRW010000047">
    <property type="protein sequence ID" value="MCK1793988.1"/>
    <property type="molecule type" value="Genomic_DNA"/>
</dbReference>
<dbReference type="Proteomes" id="UP001299876">
    <property type="component" value="Unassembled WGS sequence"/>
</dbReference>
<accession>A0ABT0F7J3</accession>
<name>A0ABT0F7J3_9PSED</name>
<dbReference type="SUPFAM" id="SSF56399">
    <property type="entry name" value="ADP-ribosylation"/>
    <property type="match status" value="1"/>
</dbReference>
<protein>
    <submittedName>
        <fullName evidence="1">RHS repeat-associated core domain-containing protein</fullName>
    </submittedName>
</protein>
<evidence type="ECO:0000313" key="1">
    <source>
        <dbReference type="EMBL" id="MCK1793988.1"/>
    </source>
</evidence>
<dbReference type="RefSeq" id="WP_247294240.1">
    <property type="nucleotide sequence ID" value="NZ_JAKNRW010000047.1"/>
</dbReference>
<dbReference type="Gene3D" id="2.180.10.10">
    <property type="entry name" value="RHS repeat-associated core"/>
    <property type="match status" value="1"/>
</dbReference>
<evidence type="ECO:0000313" key="2">
    <source>
        <dbReference type="Proteomes" id="UP001299876"/>
    </source>
</evidence>
<dbReference type="InterPro" id="IPR022385">
    <property type="entry name" value="Rhs_assc_core"/>
</dbReference>
<keyword evidence="2" id="KW-1185">Reference proteome</keyword>
<gene>
    <name evidence="1" type="ORF">L9059_28165</name>
</gene>
<organism evidence="1 2">
    <name type="scientific">Pseudomonas violetae</name>
    <dbReference type="NCBI Taxonomy" id="2915813"/>
    <lineage>
        <taxon>Bacteria</taxon>
        <taxon>Pseudomonadati</taxon>
        <taxon>Pseudomonadota</taxon>
        <taxon>Gammaproteobacteria</taxon>
        <taxon>Pseudomonadales</taxon>
        <taxon>Pseudomonadaceae</taxon>
        <taxon>Pseudomonas</taxon>
    </lineage>
</organism>
<proteinExistence type="predicted"/>
<sequence>MLGNGYRAYNPVLMRFNSPDSLSPLGEGGLNSYAYCQGNPANNTDSSGQVMDSIVRRWLNRWRNKTKLLKQRSENPKLYITNERSTFEHRMVTMPYAPLNPDQHFPITMLSSAKDVTSIPSPRELNKLSYTRSEIVGRRAKHLNFIFTSKKEL</sequence>
<dbReference type="NCBIfam" id="TIGR03696">
    <property type="entry name" value="Rhs_assc_core"/>
    <property type="match status" value="1"/>
</dbReference>
<comment type="caution">
    <text evidence="1">The sequence shown here is derived from an EMBL/GenBank/DDBJ whole genome shotgun (WGS) entry which is preliminary data.</text>
</comment>